<proteinExistence type="predicted"/>
<evidence type="ECO:0000313" key="1">
    <source>
        <dbReference type="EMBL" id="KAH1031523.1"/>
    </source>
</evidence>
<organism evidence="1 2">
    <name type="scientific">Gossypium stocksii</name>
    <dbReference type="NCBI Taxonomy" id="47602"/>
    <lineage>
        <taxon>Eukaryota</taxon>
        <taxon>Viridiplantae</taxon>
        <taxon>Streptophyta</taxon>
        <taxon>Embryophyta</taxon>
        <taxon>Tracheophyta</taxon>
        <taxon>Spermatophyta</taxon>
        <taxon>Magnoliopsida</taxon>
        <taxon>eudicotyledons</taxon>
        <taxon>Gunneridae</taxon>
        <taxon>Pentapetalae</taxon>
        <taxon>rosids</taxon>
        <taxon>malvids</taxon>
        <taxon>Malvales</taxon>
        <taxon>Malvaceae</taxon>
        <taxon>Malvoideae</taxon>
        <taxon>Gossypium</taxon>
    </lineage>
</organism>
<dbReference type="Proteomes" id="UP000828251">
    <property type="component" value="Unassembled WGS sequence"/>
</dbReference>
<keyword evidence="2" id="KW-1185">Reference proteome</keyword>
<gene>
    <name evidence="1" type="ORF">J1N35_043697</name>
</gene>
<evidence type="ECO:0000313" key="2">
    <source>
        <dbReference type="Proteomes" id="UP000828251"/>
    </source>
</evidence>
<protein>
    <submittedName>
        <fullName evidence="1">Uncharacterized protein</fullName>
    </submittedName>
</protein>
<name>A0A9D3ZFP4_9ROSI</name>
<sequence length="64" mass="7193">MRAVPGARMQGAVMKQKLQRRGVKELTKAMTILESLIELVLRKNKFKSSNLGEKGNGGEDYEEE</sequence>
<reference evidence="1 2" key="1">
    <citation type="journal article" date="2021" name="Plant Biotechnol. J.">
        <title>Multi-omics assisted identification of the key and species-specific regulatory components of drought-tolerant mechanisms in Gossypium stocksii.</title>
        <authorList>
            <person name="Yu D."/>
            <person name="Ke L."/>
            <person name="Zhang D."/>
            <person name="Wu Y."/>
            <person name="Sun Y."/>
            <person name="Mei J."/>
            <person name="Sun J."/>
            <person name="Sun Y."/>
        </authorList>
    </citation>
    <scope>NUCLEOTIDE SEQUENCE [LARGE SCALE GENOMIC DNA]</scope>
    <source>
        <strain evidence="2">cv. E1</strain>
        <tissue evidence="1">Leaf</tissue>
    </source>
</reference>
<dbReference type="AlphaFoldDB" id="A0A9D3ZFP4"/>
<comment type="caution">
    <text evidence="1">The sequence shown here is derived from an EMBL/GenBank/DDBJ whole genome shotgun (WGS) entry which is preliminary data.</text>
</comment>
<dbReference type="EMBL" id="JAIQCV010000013">
    <property type="protein sequence ID" value="KAH1031523.1"/>
    <property type="molecule type" value="Genomic_DNA"/>
</dbReference>
<accession>A0A9D3ZFP4</accession>